<evidence type="ECO:0000313" key="1">
    <source>
        <dbReference type="EMBL" id="CTP81420.1"/>
    </source>
</evidence>
<name>A0A1I9GEJ8_BRUMA</name>
<accession>A0A1I9GEJ8</accession>
<organism evidence="1">
    <name type="scientific">Brugia malayi</name>
    <name type="common">Filarial nematode worm</name>
    <dbReference type="NCBI Taxonomy" id="6279"/>
    <lineage>
        <taxon>Eukaryota</taxon>
        <taxon>Metazoa</taxon>
        <taxon>Ecdysozoa</taxon>
        <taxon>Nematoda</taxon>
        <taxon>Chromadorea</taxon>
        <taxon>Rhabditida</taxon>
        <taxon>Spirurina</taxon>
        <taxon>Spiruromorpha</taxon>
        <taxon>Filarioidea</taxon>
        <taxon>Onchocercidae</taxon>
        <taxon>Brugia</taxon>
    </lineage>
</organism>
<reference evidence="1" key="1">
    <citation type="journal article" date="2007" name="Science">
        <title>Draft genome of the filarial nematode parasite Brugia malayi.</title>
        <authorList>
            <person name="Ghedin E."/>
            <person name="Wang S."/>
            <person name="Spiro D."/>
            <person name="Caler E."/>
            <person name="Zhao Q."/>
            <person name="Crabtree J."/>
            <person name="Allen J.E."/>
            <person name="Delcher A.L."/>
            <person name="Guiliano D.B."/>
            <person name="Miranda-Saavedra D."/>
            <person name="Angiuoli S.V."/>
            <person name="Creasy T."/>
            <person name="Amedeo P."/>
            <person name="Haas B."/>
            <person name="El-Sayed N.M."/>
            <person name="Wortman J.R."/>
            <person name="Feldblyum T."/>
            <person name="Tallon L."/>
            <person name="Schatz M."/>
            <person name="Shumway M."/>
            <person name="Koo H."/>
            <person name="Salzberg S.L."/>
            <person name="Schobel S."/>
            <person name="Pertea M."/>
            <person name="Pop M."/>
            <person name="White O."/>
            <person name="Barton G.J."/>
            <person name="Carlow C.K."/>
            <person name="Crawford M.J."/>
            <person name="Daub J."/>
            <person name="Dimmic M.W."/>
            <person name="Estes C.F."/>
            <person name="Foster J.M."/>
            <person name="Ganatra M."/>
            <person name="Gregory W.F."/>
            <person name="Johnson N.M."/>
            <person name="Jin J."/>
            <person name="Komuniecki R."/>
            <person name="Korf I."/>
            <person name="Kumar S."/>
            <person name="Laney S."/>
            <person name="Li B.W."/>
            <person name="Li W."/>
            <person name="Lindblom T.H."/>
            <person name="Lustigman S."/>
            <person name="Ma D."/>
            <person name="Maina C.V."/>
            <person name="Martin D.M."/>
            <person name="McCarter J.P."/>
            <person name="McReynolds L."/>
            <person name="Mitreva M."/>
            <person name="Nutman T.B."/>
            <person name="Parkinson J."/>
            <person name="Peregrin-Alvarez J.M."/>
            <person name="Poole C."/>
            <person name="Ren Q."/>
            <person name="Saunders L."/>
            <person name="Sluder A.E."/>
            <person name="Smith K."/>
            <person name="Stanke M."/>
            <person name="Unnasch T.R."/>
            <person name="Ware J."/>
            <person name="Wei A.D."/>
            <person name="Weil G."/>
            <person name="Williams D.J."/>
            <person name="Zhang Y."/>
            <person name="Williams S.A."/>
            <person name="Fraser-Liggett C."/>
            <person name="Slatko B."/>
            <person name="Blaxter M.L."/>
            <person name="Scott A.L."/>
        </authorList>
    </citation>
    <scope>NUCLEOTIDE SEQUENCE</scope>
    <source>
        <strain evidence="1">FR3</strain>
    </source>
</reference>
<dbReference type="EMBL" id="LN856981">
    <property type="protein sequence ID" value="CTP81420.1"/>
    <property type="molecule type" value="Genomic_DNA"/>
</dbReference>
<reference evidence="1" key="2">
    <citation type="submission" date="2012-12" db="EMBL/GenBank/DDBJ databases">
        <authorList>
            <consortium name="WormBase Consortium"/>
            <person name="Ghedin E."/>
            <person name="Paulini M."/>
        </authorList>
    </citation>
    <scope>NUCLEOTIDE SEQUENCE</scope>
    <source>
        <strain evidence="1">FR3</strain>
    </source>
</reference>
<dbReference type="AlphaFoldDB" id="A0A1I9GEJ8"/>
<protein>
    <submittedName>
        <fullName evidence="1">Bm10256</fullName>
    </submittedName>
</protein>
<gene>
    <name evidence="1" type="primary">Bm10256</name>
    <name evidence="1" type="ORF">BM_Bm10256</name>
</gene>
<proteinExistence type="predicted"/>
<sequence length="70" mass="7821">MASNEQKGRAPSSEAAEKERLLKHEEAAKALGKPIYDDMKVSEVLLSVCKTRKYLSYTNGIVHVPFSIQK</sequence>